<evidence type="ECO:0000313" key="2">
    <source>
        <dbReference type="Proteomes" id="UP000073492"/>
    </source>
</evidence>
<dbReference type="EMBL" id="LFZO01000026">
    <property type="protein sequence ID" value="KXT17085.1"/>
    <property type="molecule type" value="Genomic_DNA"/>
</dbReference>
<reference evidence="1 2" key="1">
    <citation type="submission" date="2015-07" db="EMBL/GenBank/DDBJ databases">
        <title>Comparative genomics of the Sigatoka disease complex on banana suggests a link between parallel evolutionary changes in Pseudocercospora fijiensis and Pseudocercospora eumusae and increased virulence on the banana host.</title>
        <authorList>
            <person name="Chang T.-C."/>
            <person name="Salvucci A."/>
            <person name="Crous P.W."/>
            <person name="Stergiopoulos I."/>
        </authorList>
    </citation>
    <scope>NUCLEOTIDE SEQUENCE [LARGE SCALE GENOMIC DNA]</scope>
    <source>
        <strain evidence="1 2">CBS 116634</strain>
    </source>
</reference>
<organism evidence="1 2">
    <name type="scientific">Pseudocercospora musae</name>
    <dbReference type="NCBI Taxonomy" id="113226"/>
    <lineage>
        <taxon>Eukaryota</taxon>
        <taxon>Fungi</taxon>
        <taxon>Dikarya</taxon>
        <taxon>Ascomycota</taxon>
        <taxon>Pezizomycotina</taxon>
        <taxon>Dothideomycetes</taxon>
        <taxon>Dothideomycetidae</taxon>
        <taxon>Mycosphaerellales</taxon>
        <taxon>Mycosphaerellaceae</taxon>
        <taxon>Pseudocercospora</taxon>
    </lineage>
</organism>
<dbReference type="AlphaFoldDB" id="A0A139IQW8"/>
<proteinExistence type="predicted"/>
<comment type="caution">
    <text evidence="1">The sequence shown here is derived from an EMBL/GenBank/DDBJ whole genome shotgun (WGS) entry which is preliminary data.</text>
</comment>
<gene>
    <name evidence="1" type="ORF">AC579_4368</name>
</gene>
<evidence type="ECO:0000313" key="1">
    <source>
        <dbReference type="EMBL" id="KXT17085.1"/>
    </source>
</evidence>
<protein>
    <submittedName>
        <fullName evidence="1">Uncharacterized protein</fullName>
    </submittedName>
</protein>
<name>A0A139IQW8_9PEZI</name>
<dbReference type="Proteomes" id="UP000073492">
    <property type="component" value="Unassembled WGS sequence"/>
</dbReference>
<sequence>MVSAEESCRILLLRVRAMRTILNGTLGTPVEEVINLVSHHLPCLARRHTKSADQMMQVVVDQSVLDDTPSFFLIIGYHEAPG</sequence>
<accession>A0A139IQW8</accession>
<keyword evidence="2" id="KW-1185">Reference proteome</keyword>